<keyword evidence="1" id="KW-0732">Signal</keyword>
<accession>A0A382IV57</accession>
<evidence type="ECO:0000259" key="2">
    <source>
        <dbReference type="Pfam" id="PF13505"/>
    </source>
</evidence>
<reference evidence="3" key="1">
    <citation type="submission" date="2018-05" db="EMBL/GenBank/DDBJ databases">
        <authorList>
            <person name="Lanie J.A."/>
            <person name="Ng W.-L."/>
            <person name="Kazmierczak K.M."/>
            <person name="Andrzejewski T.M."/>
            <person name="Davidsen T.M."/>
            <person name="Wayne K.J."/>
            <person name="Tettelin H."/>
            <person name="Glass J.I."/>
            <person name="Rusch D."/>
            <person name="Podicherti R."/>
            <person name="Tsui H.-C.T."/>
            <person name="Winkler M.E."/>
        </authorList>
    </citation>
    <scope>NUCLEOTIDE SEQUENCE</scope>
</reference>
<organism evidence="3">
    <name type="scientific">marine metagenome</name>
    <dbReference type="NCBI Taxonomy" id="408172"/>
    <lineage>
        <taxon>unclassified sequences</taxon>
        <taxon>metagenomes</taxon>
        <taxon>ecological metagenomes</taxon>
    </lineage>
</organism>
<feature type="non-terminal residue" evidence="3">
    <location>
        <position position="216"/>
    </location>
</feature>
<sequence length="216" mass="24396">MKKLLLLLFSILLILLFSLNSFAQEGYYEDEPKVPFQPMLSFGTGSYLFKGDVMGPKKNPFMGNQGFHFGVKMNMIDNLYLTFLVGNGRLNENNDVDTTTSFSSDVRTAGLDLQYNFSQISKIKPFLSLGAEFLNFKTDKQAIKSTIAIPLGIGIMLNVSERIGFDMGVRYHYSLTDLLDDVEEGSSDKFLVTTFTIHYDLFTPEPRQPNPYDDDS</sequence>
<evidence type="ECO:0000256" key="1">
    <source>
        <dbReference type="ARBA" id="ARBA00022729"/>
    </source>
</evidence>
<dbReference type="SUPFAM" id="SSF56925">
    <property type="entry name" value="OMPA-like"/>
    <property type="match status" value="1"/>
</dbReference>
<dbReference type="Gene3D" id="2.40.160.20">
    <property type="match status" value="1"/>
</dbReference>
<dbReference type="EMBL" id="UINC01069600">
    <property type="protein sequence ID" value="SVC03102.1"/>
    <property type="molecule type" value="Genomic_DNA"/>
</dbReference>
<gene>
    <name evidence="3" type="ORF">METZ01_LOCUS255956</name>
</gene>
<evidence type="ECO:0000313" key="3">
    <source>
        <dbReference type="EMBL" id="SVC03102.1"/>
    </source>
</evidence>
<dbReference type="InterPro" id="IPR027385">
    <property type="entry name" value="Beta-barrel_OMP"/>
</dbReference>
<dbReference type="AlphaFoldDB" id="A0A382IV57"/>
<dbReference type="InterPro" id="IPR011250">
    <property type="entry name" value="OMP/PagP_B-barrel"/>
</dbReference>
<protein>
    <recommendedName>
        <fullName evidence="2">Outer membrane protein beta-barrel domain-containing protein</fullName>
    </recommendedName>
</protein>
<name>A0A382IV57_9ZZZZ</name>
<proteinExistence type="predicted"/>
<dbReference type="Pfam" id="PF13505">
    <property type="entry name" value="OMP_b-brl"/>
    <property type="match status" value="1"/>
</dbReference>
<feature type="domain" description="Outer membrane protein beta-barrel" evidence="2">
    <location>
        <begin position="10"/>
        <end position="184"/>
    </location>
</feature>